<dbReference type="EnsemblPlants" id="OGLUM06G06950.1">
    <property type="protein sequence ID" value="OGLUM06G06950.1"/>
    <property type="gene ID" value="OGLUM06G06950"/>
</dbReference>
<dbReference type="Gramene" id="OGLUM06G06950.1">
    <property type="protein sequence ID" value="OGLUM06G06950.1"/>
    <property type="gene ID" value="OGLUM06G06950"/>
</dbReference>
<dbReference type="AlphaFoldDB" id="A0A0E0A6G2"/>
<organism evidence="2">
    <name type="scientific">Oryza glumipatula</name>
    <dbReference type="NCBI Taxonomy" id="40148"/>
    <lineage>
        <taxon>Eukaryota</taxon>
        <taxon>Viridiplantae</taxon>
        <taxon>Streptophyta</taxon>
        <taxon>Embryophyta</taxon>
        <taxon>Tracheophyta</taxon>
        <taxon>Spermatophyta</taxon>
        <taxon>Magnoliopsida</taxon>
        <taxon>Liliopsida</taxon>
        <taxon>Poales</taxon>
        <taxon>Poaceae</taxon>
        <taxon>BOP clade</taxon>
        <taxon>Oryzoideae</taxon>
        <taxon>Oryzeae</taxon>
        <taxon>Oryzinae</taxon>
        <taxon>Oryza</taxon>
    </lineage>
</organism>
<evidence type="ECO:0000256" key="1">
    <source>
        <dbReference type="SAM" id="MobiDB-lite"/>
    </source>
</evidence>
<evidence type="ECO:0000313" key="3">
    <source>
        <dbReference type="Proteomes" id="UP000026961"/>
    </source>
</evidence>
<feature type="region of interest" description="Disordered" evidence="1">
    <location>
        <begin position="1"/>
        <end position="24"/>
    </location>
</feature>
<dbReference type="HOGENOM" id="CLU_148947_0_0_1"/>
<sequence length="146" mass="15548">MSSSRRGGKEARGAAPGCDVRSRLPPQFAPHHMLASFLLVGHRRPSTARGSPRSIRAKRGSPPPYQQLVQLDGEAADPAVAFDPAASIRIGLLEISSERKKSSGGITSVLSDDGELAFTYNKYNGVIALEIGNGKAVQFPDHIVKT</sequence>
<proteinExistence type="predicted"/>
<keyword evidence="3" id="KW-1185">Reference proteome</keyword>
<name>A0A0E0A6G2_9ORYZ</name>
<dbReference type="Proteomes" id="UP000026961">
    <property type="component" value="Chromosome 6"/>
</dbReference>
<protein>
    <submittedName>
        <fullName evidence="2">Uncharacterized protein</fullName>
    </submittedName>
</protein>
<reference evidence="2" key="1">
    <citation type="submission" date="2015-04" db="UniProtKB">
        <authorList>
            <consortium name="EnsemblPlants"/>
        </authorList>
    </citation>
    <scope>IDENTIFICATION</scope>
</reference>
<reference evidence="2" key="2">
    <citation type="submission" date="2018-05" db="EMBL/GenBank/DDBJ databases">
        <title>OgluRS3 (Oryza glumaepatula Reference Sequence Version 3).</title>
        <authorList>
            <person name="Zhang J."/>
            <person name="Kudrna D."/>
            <person name="Lee S."/>
            <person name="Talag J."/>
            <person name="Welchert J."/>
            <person name="Wing R.A."/>
        </authorList>
    </citation>
    <scope>NUCLEOTIDE SEQUENCE [LARGE SCALE GENOMIC DNA]</scope>
</reference>
<feature type="region of interest" description="Disordered" evidence="1">
    <location>
        <begin position="43"/>
        <end position="64"/>
    </location>
</feature>
<accession>A0A0E0A6G2</accession>
<evidence type="ECO:0000313" key="2">
    <source>
        <dbReference type="EnsemblPlants" id="OGLUM06G06950.1"/>
    </source>
</evidence>